<dbReference type="OrthoDB" id="160675at2"/>
<dbReference type="AlphaFoldDB" id="A0A170PEZ9"/>
<dbReference type="Proteomes" id="UP000215027">
    <property type="component" value="Chromosome I"/>
</dbReference>
<sequence>MGFLKKLFGGQETGRQANKPYVDSQGVYFYVQCDHCGTPVRLRADKQHDLLNEGDGYVWHKTIVDNRCFRPMPTVVTLNAAYEMTAHEISGGHYITGEEYEALWAARNAPAEPPAEPPAEG</sequence>
<gene>
    <name evidence="1" type="ORF">CFX0092_A0999</name>
</gene>
<organism evidence="1 2">
    <name type="scientific">Candidatus Promineifilum breve</name>
    <dbReference type="NCBI Taxonomy" id="1806508"/>
    <lineage>
        <taxon>Bacteria</taxon>
        <taxon>Bacillati</taxon>
        <taxon>Chloroflexota</taxon>
        <taxon>Ardenticatenia</taxon>
        <taxon>Candidatus Promineifilales</taxon>
        <taxon>Candidatus Promineifilaceae</taxon>
        <taxon>Candidatus Promineifilum</taxon>
    </lineage>
</organism>
<evidence type="ECO:0000313" key="1">
    <source>
        <dbReference type="EMBL" id="CUS02877.2"/>
    </source>
</evidence>
<dbReference type="KEGG" id="pbf:CFX0092_A0999"/>
<proteinExistence type="predicted"/>
<accession>A0A170PEZ9</accession>
<protein>
    <submittedName>
        <fullName evidence="1">Uncharacterized protein</fullName>
    </submittedName>
</protein>
<dbReference type="RefSeq" id="WP_095042446.1">
    <property type="nucleotide sequence ID" value="NZ_LN890655.1"/>
</dbReference>
<dbReference type="EMBL" id="LN890655">
    <property type="protein sequence ID" value="CUS02877.2"/>
    <property type="molecule type" value="Genomic_DNA"/>
</dbReference>
<keyword evidence="2" id="KW-1185">Reference proteome</keyword>
<name>A0A170PEZ9_9CHLR</name>
<reference evidence="1" key="1">
    <citation type="submission" date="2016-01" db="EMBL/GenBank/DDBJ databases">
        <authorList>
            <person name="Mcilroy J.S."/>
            <person name="Karst M S."/>
            <person name="Albertsen M."/>
        </authorList>
    </citation>
    <scope>NUCLEOTIDE SEQUENCE</scope>
    <source>
        <strain evidence="1">Cfx-K</strain>
    </source>
</reference>
<evidence type="ECO:0000313" key="2">
    <source>
        <dbReference type="Proteomes" id="UP000215027"/>
    </source>
</evidence>